<reference evidence="2 3" key="1">
    <citation type="submission" date="2017-10" db="EMBL/GenBank/DDBJ databases">
        <title>Whole genome sequencing of members of genus Pseudoxanthomonas.</title>
        <authorList>
            <person name="Kumar S."/>
            <person name="Bansal K."/>
            <person name="Kaur A."/>
            <person name="Patil P."/>
            <person name="Sharma S."/>
            <person name="Patil P.B."/>
        </authorList>
    </citation>
    <scope>NUCLEOTIDE SEQUENCE [LARGE SCALE GENOMIC DNA]</scope>
    <source>
        <strain evidence="2 3">DSM 17801</strain>
    </source>
</reference>
<dbReference type="Proteomes" id="UP000788419">
    <property type="component" value="Unassembled WGS sequence"/>
</dbReference>
<dbReference type="PANTHER" id="PTHR30451:SF5">
    <property type="entry name" value="SLR0019 PROTEIN"/>
    <property type="match status" value="1"/>
</dbReference>
<name>A0ABQ6Z754_9GAMM</name>
<gene>
    <name evidence="2" type="ORF">CSC65_08220</name>
</gene>
<sequence>MTIRTTRHCRWKILAASVAAACAPCALLAAPAPNPSPAPFFAPGALDLIETGGPDAEAAAGSQELYLEVSLNEFATGRLARFVMIDGRLHASASTLRELGLQWPGSETAGDVVALDDIPGLQARYDASNQILALSAPLEALSGDREHFGIADRTAPKIDPLTRAPGLLFNYDVYAQGDSDYRSISSWNELRLFGVGPGVWSTSLVSRVDSLPGERDIHDTTRLDTSWQLDLQDSMVSVVVGDTYSGGLGWTRTTRIGGVRASTNFALQPYRVTTPLASFAGEAVLPSTVDLFINGVRQSSQEVRPGQFQIDSIPTITGAGQAQMVITDINGQSRVVSFALYNTPYLLQQGLTDWSVEAGKVRRDYGLRSFSYADDPMGSATVRHGLSDSATLEFHAEGTADLQMAGAGGAWLLGDRGGVLDLNVAGSQYDGQSGHQYGAGYQWNSSIFNVGMSTLRRSDEFADVATLEDAILPRRMDSVFMGVNWGVAQIGASYVRQEMAGQTPARYASLHWSRQLPHNGYLSLSVNRDLENRDSDSAFLYWSMPLDRRVSVSASLRHSRDSDNLTLEANRPVDSDLGGLGWRAQTTLGERPGAQGQISGLGRFGGWNAGLLYMRGDGGAPDTTSGFAGATGSVLFMEKHLFAMRRVEDAFALVTTDGIANVPILQENRLIGYTNEDGLLLVNRLNSWQNNRLSIDPLKTPTDVRMDRTEMYAVPESRSGMLARFPMRSVLSIQATVTAPDGPPIAAGSPVWLQDADPDTSPALTVVGYDGLIYLQELPPGAGLKIRQNGAYCDVVLPELPKPSGFVELDGVVCR</sequence>
<keyword evidence="1" id="KW-0732">Signal</keyword>
<evidence type="ECO:0000256" key="1">
    <source>
        <dbReference type="SAM" id="SignalP"/>
    </source>
</evidence>
<dbReference type="Pfam" id="PF00577">
    <property type="entry name" value="Usher"/>
    <property type="match status" value="1"/>
</dbReference>
<feature type="chain" id="PRO_5045560073" evidence="1">
    <location>
        <begin position="30"/>
        <end position="815"/>
    </location>
</feature>
<dbReference type="RefSeq" id="WP_162410107.1">
    <property type="nucleotide sequence ID" value="NZ_PDWN01000007.1"/>
</dbReference>
<dbReference type="EMBL" id="PDWN01000007">
    <property type="protein sequence ID" value="KAF1694674.1"/>
    <property type="molecule type" value="Genomic_DNA"/>
</dbReference>
<dbReference type="Gene3D" id="2.60.40.3110">
    <property type="match status" value="1"/>
</dbReference>
<feature type="signal peptide" evidence="1">
    <location>
        <begin position="1"/>
        <end position="29"/>
    </location>
</feature>
<protein>
    <submittedName>
        <fullName evidence="2">Fimbrial assembly protein</fullName>
    </submittedName>
</protein>
<proteinExistence type="predicted"/>
<dbReference type="PANTHER" id="PTHR30451">
    <property type="entry name" value="OUTER MEMBRANE USHER PROTEIN"/>
    <property type="match status" value="1"/>
</dbReference>
<comment type="caution">
    <text evidence="2">The sequence shown here is derived from an EMBL/GenBank/DDBJ whole genome shotgun (WGS) entry which is preliminary data.</text>
</comment>
<organism evidence="2 3">
    <name type="scientific">Pseudoxanthomonas daejeonensis</name>
    <dbReference type="NCBI Taxonomy" id="266062"/>
    <lineage>
        <taxon>Bacteria</taxon>
        <taxon>Pseudomonadati</taxon>
        <taxon>Pseudomonadota</taxon>
        <taxon>Gammaproteobacteria</taxon>
        <taxon>Lysobacterales</taxon>
        <taxon>Lysobacteraceae</taxon>
        <taxon>Pseudoxanthomonas</taxon>
    </lineage>
</organism>
<accession>A0ABQ6Z754</accession>
<dbReference type="InterPro" id="IPR042186">
    <property type="entry name" value="FimD_plug_dom"/>
</dbReference>
<dbReference type="Gene3D" id="2.60.40.2610">
    <property type="entry name" value="Outer membrane usher protein FimD, plug domain"/>
    <property type="match status" value="1"/>
</dbReference>
<keyword evidence="3" id="KW-1185">Reference proteome</keyword>
<evidence type="ECO:0000313" key="2">
    <source>
        <dbReference type="EMBL" id="KAF1694674.1"/>
    </source>
</evidence>
<evidence type="ECO:0000313" key="3">
    <source>
        <dbReference type="Proteomes" id="UP000788419"/>
    </source>
</evidence>
<dbReference type="InterPro" id="IPR000015">
    <property type="entry name" value="Fimb_usher"/>
</dbReference>